<feature type="region of interest" description="Disordered" evidence="1">
    <location>
        <begin position="69"/>
        <end position="110"/>
    </location>
</feature>
<accession>A0ABR3RTD0</accession>
<gene>
    <name evidence="2" type="ORF">SLS60_002631</name>
</gene>
<dbReference type="Proteomes" id="UP001521785">
    <property type="component" value="Unassembled WGS sequence"/>
</dbReference>
<evidence type="ECO:0000256" key="1">
    <source>
        <dbReference type="SAM" id="MobiDB-lite"/>
    </source>
</evidence>
<comment type="caution">
    <text evidence="2">The sequence shown here is derived from an EMBL/GenBank/DDBJ whole genome shotgun (WGS) entry which is preliminary data.</text>
</comment>
<sequence>MKSELVTMMGAPHESDAFGKKMDKIVQRIWAGAKRFCKITRTAQMMEHSDIPPPPYTRFTEDVIEDAPVENFNKETGSKTNGSVVTKPNEDAVPKPTGSDNQKPIEKSVVRSTSTSQLELDYSTFSCPRLDQLVRSTVDRVKLLRSILVFIMLTTFHGELHIMDTDTGNLFPWNTTITTRTDAGPFTLFLWDVFEITRDVCTLVRHLEQQIRSNRWFSVRREHKDLLIQLVLEPAEDLKIQADYALEILGTFQQGRGGGWSVYYSTLVDYWKPQRRENLPRLSYPMLDLGDTLASHASLIASLKLKDEQQSRLEDAMATYLETRNLNKLRMSETLKQKVLEELKYSPHGTCCWPMRDGYMDLFRMLGKVDGSRWRDDLKLEREKRRG</sequence>
<evidence type="ECO:0000313" key="2">
    <source>
        <dbReference type="EMBL" id="KAL1607696.1"/>
    </source>
</evidence>
<dbReference type="EMBL" id="JAKJXO020000003">
    <property type="protein sequence ID" value="KAL1607696.1"/>
    <property type="molecule type" value="Genomic_DNA"/>
</dbReference>
<name>A0ABR3RTD0_9PLEO</name>
<keyword evidence="3" id="KW-1185">Reference proteome</keyword>
<evidence type="ECO:0000313" key="3">
    <source>
        <dbReference type="Proteomes" id="UP001521785"/>
    </source>
</evidence>
<proteinExistence type="predicted"/>
<reference evidence="2 3" key="1">
    <citation type="submission" date="2024-02" db="EMBL/GenBank/DDBJ databases">
        <title>De novo assembly and annotation of 12 fungi associated with fruit tree decline syndrome in Ontario, Canada.</title>
        <authorList>
            <person name="Sulman M."/>
            <person name="Ellouze W."/>
            <person name="Ilyukhin E."/>
        </authorList>
    </citation>
    <scope>NUCLEOTIDE SEQUENCE [LARGE SCALE GENOMIC DNA]</scope>
    <source>
        <strain evidence="2 3">M42-189</strain>
    </source>
</reference>
<organism evidence="2 3">
    <name type="scientific">Paraconiothyrium brasiliense</name>
    <dbReference type="NCBI Taxonomy" id="300254"/>
    <lineage>
        <taxon>Eukaryota</taxon>
        <taxon>Fungi</taxon>
        <taxon>Dikarya</taxon>
        <taxon>Ascomycota</taxon>
        <taxon>Pezizomycotina</taxon>
        <taxon>Dothideomycetes</taxon>
        <taxon>Pleosporomycetidae</taxon>
        <taxon>Pleosporales</taxon>
        <taxon>Massarineae</taxon>
        <taxon>Didymosphaeriaceae</taxon>
        <taxon>Paraconiothyrium</taxon>
    </lineage>
</organism>
<protein>
    <submittedName>
        <fullName evidence="2">Uncharacterized protein</fullName>
    </submittedName>
</protein>